<keyword evidence="3" id="KW-1185">Reference proteome</keyword>
<organism evidence="2 3">
    <name type="scientific">Nyctereutes procyonoides</name>
    <name type="common">Raccoon dog</name>
    <name type="synonym">Canis procyonoides</name>
    <dbReference type="NCBI Taxonomy" id="34880"/>
    <lineage>
        <taxon>Eukaryota</taxon>
        <taxon>Metazoa</taxon>
        <taxon>Chordata</taxon>
        <taxon>Craniata</taxon>
        <taxon>Vertebrata</taxon>
        <taxon>Euteleostomi</taxon>
        <taxon>Mammalia</taxon>
        <taxon>Eutheria</taxon>
        <taxon>Laurasiatheria</taxon>
        <taxon>Carnivora</taxon>
        <taxon>Caniformia</taxon>
        <taxon>Canidae</taxon>
        <taxon>Nyctereutes</taxon>
    </lineage>
</organism>
<dbReference type="EMBL" id="CAJHUB010000670">
    <property type="protein sequence ID" value="CAD7673127.1"/>
    <property type="molecule type" value="Genomic_DNA"/>
</dbReference>
<feature type="region of interest" description="Disordered" evidence="1">
    <location>
        <begin position="232"/>
        <end position="255"/>
    </location>
</feature>
<protein>
    <submittedName>
        <fullName evidence="2">(raccoon dog) hypothetical protein</fullName>
    </submittedName>
</protein>
<evidence type="ECO:0000313" key="3">
    <source>
        <dbReference type="Proteomes" id="UP000645828"/>
    </source>
</evidence>
<gene>
    <name evidence="2" type="ORF">NYPRO_LOCUS5921</name>
</gene>
<dbReference type="InterPro" id="IPR019370">
    <property type="entry name" value="E2F-assoc_phosphoprotein"/>
</dbReference>
<dbReference type="AlphaFoldDB" id="A0A811YCH8"/>
<evidence type="ECO:0000313" key="2">
    <source>
        <dbReference type="EMBL" id="CAD7673127.1"/>
    </source>
</evidence>
<comment type="caution">
    <text evidence="2">The sequence shown here is derived from an EMBL/GenBank/DDBJ whole genome shotgun (WGS) entry which is preliminary data.</text>
</comment>
<reference evidence="2" key="1">
    <citation type="submission" date="2020-12" db="EMBL/GenBank/DDBJ databases">
        <authorList>
            <consortium name="Molecular Ecology Group"/>
        </authorList>
    </citation>
    <scope>NUCLEOTIDE SEQUENCE</scope>
    <source>
        <strain evidence="2">TBG_1078</strain>
    </source>
</reference>
<evidence type="ECO:0000256" key="1">
    <source>
        <dbReference type="SAM" id="MobiDB-lite"/>
    </source>
</evidence>
<dbReference type="GO" id="GO:0005634">
    <property type="term" value="C:nucleus"/>
    <property type="evidence" value="ECO:0007669"/>
    <property type="project" value="TreeGrafter"/>
</dbReference>
<dbReference type="Pfam" id="PF10238">
    <property type="entry name" value="Eapp_C"/>
    <property type="match status" value="1"/>
</dbReference>
<dbReference type="PANTHER" id="PTHR15967">
    <property type="entry name" value="E2F-ASSOCIATED PHOSPHOPROTEIN"/>
    <property type="match status" value="1"/>
</dbReference>
<sequence>MSRLQDEYHPYAVEEPDEVDVLLHGTPDRKGKLIRECLTESEPSSEDEFEKEMEAELNSTIKTMEDKNVGTSLTKYYNDIYFDSDSEDEDKTLLCDTEKDNRDQASRPHPPQQPVPNSDAVLNCLDCMTTLSVFVMNCSVNKKEVLGYKIPENRKKRQGRKMMRSNHEDAAELTEAQVEIIYHLGMCTEYSPEVATYDKDEVFHFFRVLASYSFFFLRFYLFIKDTEKEREIQRQRQRQRENQAPGREPNMGSIPGLWDHALD</sequence>
<proteinExistence type="predicted"/>
<feature type="region of interest" description="Disordered" evidence="1">
    <location>
        <begin position="1"/>
        <end position="24"/>
    </location>
</feature>
<dbReference type="Proteomes" id="UP000645828">
    <property type="component" value="Unassembled WGS sequence"/>
</dbReference>
<accession>A0A811YCH8</accession>
<dbReference type="PANTHER" id="PTHR15967:SF0">
    <property type="entry name" value="E2F-ASSOCIATED PHOSPHOPROTEIN"/>
    <property type="match status" value="1"/>
</dbReference>
<feature type="compositionally biased region" description="Basic and acidic residues" evidence="1">
    <location>
        <begin position="232"/>
        <end position="241"/>
    </location>
</feature>
<name>A0A811YCH8_NYCPR</name>